<dbReference type="OrthoDB" id="4394119at2"/>
<dbReference type="PANTHER" id="PTHR39479:SF2">
    <property type="entry name" value="2-OXOADIPATE DIOXYGENASE_DECARBOXYLASE"/>
    <property type="match status" value="1"/>
</dbReference>
<dbReference type="SMART" id="SM01150">
    <property type="entry name" value="DUF1338"/>
    <property type="match status" value="1"/>
</dbReference>
<gene>
    <name evidence="9" type="ORF">E9531_01300</name>
</gene>
<protein>
    <recommendedName>
        <fullName evidence="7">2-oxoadipate dioxygenase/decarboxylase</fullName>
        <ecNumber evidence="6">1.13.11.93</ecNumber>
    </recommendedName>
    <alternativeName>
        <fullName evidence="8">2-hydroxyglutarate synthase</fullName>
    </alternativeName>
</protein>
<dbReference type="EC" id="1.13.11.93" evidence="6"/>
<evidence type="ECO:0000256" key="5">
    <source>
        <dbReference type="ARBA" id="ARBA00035013"/>
    </source>
</evidence>
<dbReference type="Gene3D" id="3.10.180.80">
    <property type="entry name" value="Uncharacterised protein PF07063, DUF1338"/>
    <property type="match status" value="1"/>
</dbReference>
<comment type="similarity">
    <text evidence="5">Belongs to the 2-oxoadipate dioxygenase/decarboxylase family.</text>
</comment>
<dbReference type="RefSeq" id="WP_136571930.1">
    <property type="nucleotide sequence ID" value="NZ_STFG01000001.1"/>
</dbReference>
<dbReference type="GO" id="GO:0051213">
    <property type="term" value="F:dioxygenase activity"/>
    <property type="evidence" value="ECO:0007669"/>
    <property type="project" value="UniProtKB-KW"/>
</dbReference>
<keyword evidence="4" id="KW-0408">Iron</keyword>
<keyword evidence="10" id="KW-1185">Reference proteome</keyword>
<comment type="cofactor">
    <cofactor evidence="1">
        <name>Fe(2+)</name>
        <dbReference type="ChEBI" id="CHEBI:29033"/>
    </cofactor>
</comment>
<evidence type="ECO:0000256" key="3">
    <source>
        <dbReference type="ARBA" id="ARBA00023002"/>
    </source>
</evidence>
<dbReference type="EMBL" id="STFG01000001">
    <property type="protein sequence ID" value="THU05219.1"/>
    <property type="molecule type" value="Genomic_DNA"/>
</dbReference>
<comment type="caution">
    <text evidence="9">The sequence shown here is derived from an EMBL/GenBank/DDBJ whole genome shotgun (WGS) entry which is preliminary data.</text>
</comment>
<evidence type="ECO:0000256" key="7">
    <source>
        <dbReference type="ARBA" id="ARBA00035034"/>
    </source>
</evidence>
<organism evidence="9 10">
    <name type="scientific">Lampropedia puyangensis</name>
    <dbReference type="NCBI Taxonomy" id="1330072"/>
    <lineage>
        <taxon>Bacteria</taxon>
        <taxon>Pseudomonadati</taxon>
        <taxon>Pseudomonadota</taxon>
        <taxon>Betaproteobacteria</taxon>
        <taxon>Burkholderiales</taxon>
        <taxon>Comamonadaceae</taxon>
        <taxon>Lampropedia</taxon>
    </lineage>
</organism>
<keyword evidence="2" id="KW-0223">Dioxygenase</keyword>
<accession>A0A4S8FD41</accession>
<name>A0A4S8FD41_9BURK</name>
<dbReference type="CDD" id="cd16348">
    <property type="entry name" value="VOC_YdcJ_like"/>
    <property type="match status" value="1"/>
</dbReference>
<evidence type="ECO:0000256" key="4">
    <source>
        <dbReference type="ARBA" id="ARBA00023004"/>
    </source>
</evidence>
<reference evidence="9 10" key="1">
    <citation type="journal article" date="2015" name="Antonie Van Leeuwenhoek">
        <title>Lampropedia puyangensis sp. nov., isolated from symptomatic bark of Populus ? euramericana canker and emended description of Lampropedia hyalina (Ehrenberg 1832) Lee et al. 2004.</title>
        <authorList>
            <person name="Li Y."/>
            <person name="Wang T."/>
            <person name="Piao C.G."/>
            <person name="Wang L.F."/>
            <person name="Tian G.Z."/>
            <person name="Zhu T.H."/>
            <person name="Guo M.W."/>
        </authorList>
    </citation>
    <scope>NUCLEOTIDE SEQUENCE [LARGE SCALE GENOMIC DNA]</scope>
    <source>
        <strain evidence="9 10">2-bin</strain>
    </source>
</reference>
<dbReference type="AlphaFoldDB" id="A0A4S8FD41"/>
<sequence length="460" mass="51613">MTTSSFASSDEIHSRFSRAMSEMCRQEVHQYGVLLELVHDINAAVLLADSDQHEALECHGELARLNIERHSAIRVGTADELSNIRRVFRVMGMHPVGYYDLAAASVPGHSTAFRPVDDDILHIKPFRIFTSLLRPELIEDEALHGNAAAILELSDIFPTQVLSVVARTERQGGLPEADADAFMHGVTETLRWYNKVTVDEKIYHQLRSVHRLITDVVCFKGPHINHLTPRTLDIDAVQMEMPQQGIRTKDVIEGPAKRIHQILLRQTSFKEMEEHITFVGSNDHAGSHTAHFGEIEQLGIALTRPSRQLYDELPSQVREIDGEGNISSDYSERVKTVSADFPDDLTELYERGLAFFRYEQRDQKPFAAAAKDGSPWNIRTLVQSSSVAITPIIYENFLPVSATGISQSNFGGAKQKSYSAKATFEAQPGTYVLDEIELYEAAQSHSEEVLRLRYMAEVQA</sequence>
<evidence type="ECO:0000256" key="2">
    <source>
        <dbReference type="ARBA" id="ARBA00022964"/>
    </source>
</evidence>
<dbReference type="PANTHER" id="PTHR39479">
    <property type="match status" value="1"/>
</dbReference>
<dbReference type="InterPro" id="IPR009770">
    <property type="entry name" value="HGLS"/>
</dbReference>
<dbReference type="Proteomes" id="UP000308917">
    <property type="component" value="Unassembled WGS sequence"/>
</dbReference>
<keyword evidence="3" id="KW-0560">Oxidoreductase</keyword>
<dbReference type="Pfam" id="PF07063">
    <property type="entry name" value="HGLS"/>
    <property type="match status" value="1"/>
</dbReference>
<evidence type="ECO:0000256" key="1">
    <source>
        <dbReference type="ARBA" id="ARBA00001954"/>
    </source>
</evidence>
<evidence type="ECO:0000313" key="9">
    <source>
        <dbReference type="EMBL" id="THU05219.1"/>
    </source>
</evidence>
<dbReference type="InterPro" id="IPR047869">
    <property type="entry name" value="YdcJ_bac-like"/>
</dbReference>
<evidence type="ECO:0000313" key="10">
    <source>
        <dbReference type="Proteomes" id="UP000308917"/>
    </source>
</evidence>
<proteinExistence type="inferred from homology"/>
<evidence type="ECO:0000256" key="8">
    <source>
        <dbReference type="ARBA" id="ARBA00035045"/>
    </source>
</evidence>
<evidence type="ECO:0000256" key="6">
    <source>
        <dbReference type="ARBA" id="ARBA00035023"/>
    </source>
</evidence>